<dbReference type="AlphaFoldDB" id="A0AAD5JJD1"/>
<gene>
    <name evidence="1" type="ORF">LWI28_013110</name>
</gene>
<reference evidence="1" key="2">
    <citation type="submission" date="2023-02" db="EMBL/GenBank/DDBJ databases">
        <authorList>
            <person name="Swenson N.G."/>
            <person name="Wegrzyn J.L."/>
            <person name="Mcevoy S.L."/>
        </authorList>
    </citation>
    <scope>NUCLEOTIDE SEQUENCE</scope>
    <source>
        <strain evidence="1">91603</strain>
        <tissue evidence="1">Leaf</tissue>
    </source>
</reference>
<dbReference type="EMBL" id="JAJSOW010000003">
    <property type="protein sequence ID" value="KAI9195244.1"/>
    <property type="molecule type" value="Genomic_DNA"/>
</dbReference>
<name>A0AAD5JJD1_ACENE</name>
<sequence>MGILKEFSNLSSASSMLSNRGFSFSSHYLGDKMILWNFESIYKMEGFVMNQFFWDDKFASISKWFNAFVPQARTVWINVKGIPASCWCHSFFMQFGELCVNVTIGKKVFSAAVEEDEQVSHHWLSNLLGLVEYKSGLNQEGTCFDVNQRKVDFLTRISSGIDRMEARKCHDW</sequence>
<organism evidence="1 2">
    <name type="scientific">Acer negundo</name>
    <name type="common">Box elder</name>
    <dbReference type="NCBI Taxonomy" id="4023"/>
    <lineage>
        <taxon>Eukaryota</taxon>
        <taxon>Viridiplantae</taxon>
        <taxon>Streptophyta</taxon>
        <taxon>Embryophyta</taxon>
        <taxon>Tracheophyta</taxon>
        <taxon>Spermatophyta</taxon>
        <taxon>Magnoliopsida</taxon>
        <taxon>eudicotyledons</taxon>
        <taxon>Gunneridae</taxon>
        <taxon>Pentapetalae</taxon>
        <taxon>rosids</taxon>
        <taxon>malvids</taxon>
        <taxon>Sapindales</taxon>
        <taxon>Sapindaceae</taxon>
        <taxon>Hippocastanoideae</taxon>
        <taxon>Acereae</taxon>
        <taxon>Acer</taxon>
    </lineage>
</organism>
<accession>A0AAD5JJD1</accession>
<dbReference type="Proteomes" id="UP001064489">
    <property type="component" value="Chromosome 1"/>
</dbReference>
<reference evidence="1" key="1">
    <citation type="journal article" date="2022" name="Plant J.">
        <title>Strategies of tolerance reflected in two North American maple genomes.</title>
        <authorList>
            <person name="McEvoy S.L."/>
            <person name="Sezen U.U."/>
            <person name="Trouern-Trend A."/>
            <person name="McMahon S.M."/>
            <person name="Schaberg P.G."/>
            <person name="Yang J."/>
            <person name="Wegrzyn J.L."/>
            <person name="Swenson N.G."/>
        </authorList>
    </citation>
    <scope>NUCLEOTIDE SEQUENCE</scope>
    <source>
        <strain evidence="1">91603</strain>
    </source>
</reference>
<comment type="caution">
    <text evidence="1">The sequence shown here is derived from an EMBL/GenBank/DDBJ whole genome shotgun (WGS) entry which is preliminary data.</text>
</comment>
<protein>
    <recommendedName>
        <fullName evidence="3">DUF4283 domain-containing protein</fullName>
    </recommendedName>
</protein>
<evidence type="ECO:0008006" key="3">
    <source>
        <dbReference type="Google" id="ProtNLM"/>
    </source>
</evidence>
<evidence type="ECO:0000313" key="2">
    <source>
        <dbReference type="Proteomes" id="UP001064489"/>
    </source>
</evidence>
<proteinExistence type="predicted"/>
<keyword evidence="2" id="KW-1185">Reference proteome</keyword>
<evidence type="ECO:0000313" key="1">
    <source>
        <dbReference type="EMBL" id="KAI9195244.1"/>
    </source>
</evidence>